<sequence length="687" mass="77228">MVSILADLTHNKDSSAAISFTDGLTAAIHERTGTFITSPNCLSIHRPPFGSTRDLYRRADARYGEDDPLQWPQPFNCNNAYLASLPIYPTTPDDPYYDHACLWHSLSSSDLSFTPDGYVTGQGVINQNLADRLLSSVEYVRSRHKSFCATQRRDDLALSLLNEFDSTITLCLNRLTSVSSSLRSHTEGFVEIQRACLYSLALMDYVDIFIPRMSTREARNCKVDRHMGAFVWNDNDALSLFAAGLPVYYVQIFSDFDRQNILEVCELDIPQCISVASSPPYPVIFSGQAGADQKFATIRQASISSYSMESPFQNMHLPGQYSSSYTLGSGKRIISLAHSPASTSTAGPMRSSSSKMPSPKAPYEKDSQKRRGKHPTKNSPKVHRDVFADLPCDHDFVPPPIPAWHDANKTIDTLHIDCRYSSGQRPKVKTIVPDPALIFGPETCARQDSYISQWAHIRQAWLQCCRISQQQPLTVALWRKVLGLNSSGLWTKNVPQNAQEEEHKLATELVVSTLSQYAPTASTSLSSALPVPSNQQAKQLIRELSLINFRFQLSHLDELLDTSRPQPSSSLTHAELGVALANHRRKRVMLIEVIFGGSRDLFTLPSLTSNHGFASDKWRERVEPLRSFWTLLNSWPGTKPSVWNRGEDENLPQMERPREEWVRALVCFYVQAHFNYIGYAPVLPRRI</sequence>
<dbReference type="EMBL" id="JBANRG010000041">
    <property type="protein sequence ID" value="KAK7447448.1"/>
    <property type="molecule type" value="Genomic_DNA"/>
</dbReference>
<dbReference type="Proteomes" id="UP001498398">
    <property type="component" value="Unassembled WGS sequence"/>
</dbReference>
<gene>
    <name evidence="2" type="ORF">VKT23_014157</name>
</gene>
<organism evidence="2 3">
    <name type="scientific">Marasmiellus scandens</name>
    <dbReference type="NCBI Taxonomy" id="2682957"/>
    <lineage>
        <taxon>Eukaryota</taxon>
        <taxon>Fungi</taxon>
        <taxon>Dikarya</taxon>
        <taxon>Basidiomycota</taxon>
        <taxon>Agaricomycotina</taxon>
        <taxon>Agaricomycetes</taxon>
        <taxon>Agaricomycetidae</taxon>
        <taxon>Agaricales</taxon>
        <taxon>Marasmiineae</taxon>
        <taxon>Omphalotaceae</taxon>
        <taxon>Marasmiellus</taxon>
    </lineage>
</organism>
<evidence type="ECO:0000313" key="3">
    <source>
        <dbReference type="Proteomes" id="UP001498398"/>
    </source>
</evidence>
<keyword evidence="3" id="KW-1185">Reference proteome</keyword>
<name>A0ABR1J4T2_9AGAR</name>
<protein>
    <submittedName>
        <fullName evidence="2">Uncharacterized protein</fullName>
    </submittedName>
</protein>
<comment type="caution">
    <text evidence="2">The sequence shown here is derived from an EMBL/GenBank/DDBJ whole genome shotgun (WGS) entry which is preliminary data.</text>
</comment>
<proteinExistence type="predicted"/>
<feature type="region of interest" description="Disordered" evidence="1">
    <location>
        <begin position="340"/>
        <end position="383"/>
    </location>
</feature>
<feature type="compositionally biased region" description="Low complexity" evidence="1">
    <location>
        <begin position="348"/>
        <end position="358"/>
    </location>
</feature>
<reference evidence="2 3" key="1">
    <citation type="submission" date="2024-01" db="EMBL/GenBank/DDBJ databases">
        <title>A draft genome for the cacao thread blight pathogen Marasmiellus scandens.</title>
        <authorList>
            <person name="Baruah I.K."/>
            <person name="Leung J."/>
            <person name="Bukari Y."/>
            <person name="Amoako-Attah I."/>
            <person name="Meinhardt L.W."/>
            <person name="Bailey B.A."/>
            <person name="Cohen S.P."/>
        </authorList>
    </citation>
    <scope>NUCLEOTIDE SEQUENCE [LARGE SCALE GENOMIC DNA]</scope>
    <source>
        <strain evidence="2 3">GH-19</strain>
    </source>
</reference>
<accession>A0ABR1J4T2</accession>
<evidence type="ECO:0000256" key="1">
    <source>
        <dbReference type="SAM" id="MobiDB-lite"/>
    </source>
</evidence>
<evidence type="ECO:0000313" key="2">
    <source>
        <dbReference type="EMBL" id="KAK7447448.1"/>
    </source>
</evidence>